<dbReference type="Proteomes" id="UP001208017">
    <property type="component" value="Unassembled WGS sequence"/>
</dbReference>
<dbReference type="SUPFAM" id="SSF48498">
    <property type="entry name" value="Tetracyclin repressor-like, C-terminal domain"/>
    <property type="match status" value="1"/>
</dbReference>
<dbReference type="InterPro" id="IPR036271">
    <property type="entry name" value="Tet_transcr_reg_TetR-rel_C_sf"/>
</dbReference>
<keyword evidence="3" id="KW-0804">Transcription</keyword>
<dbReference type="InterPro" id="IPR050109">
    <property type="entry name" value="HTH-type_TetR-like_transc_reg"/>
</dbReference>
<dbReference type="InterPro" id="IPR009057">
    <property type="entry name" value="Homeodomain-like_sf"/>
</dbReference>
<keyword evidence="7" id="KW-1185">Reference proteome</keyword>
<keyword evidence="2 4" id="KW-0238">DNA-binding</keyword>
<dbReference type="InterPro" id="IPR001647">
    <property type="entry name" value="HTH_TetR"/>
</dbReference>
<dbReference type="Gene3D" id="1.10.357.10">
    <property type="entry name" value="Tetracycline Repressor, domain 2"/>
    <property type="match status" value="1"/>
</dbReference>
<comment type="caution">
    <text evidence="6">The sequence shown here is derived from an EMBL/GenBank/DDBJ whole genome shotgun (WGS) entry which is preliminary data.</text>
</comment>
<evidence type="ECO:0000313" key="6">
    <source>
        <dbReference type="EMBL" id="MCX7568917.1"/>
    </source>
</evidence>
<dbReference type="PANTHER" id="PTHR30055">
    <property type="entry name" value="HTH-TYPE TRANSCRIPTIONAL REGULATOR RUTR"/>
    <property type="match status" value="1"/>
</dbReference>
<evidence type="ECO:0000259" key="5">
    <source>
        <dbReference type="PROSITE" id="PS50977"/>
    </source>
</evidence>
<protein>
    <submittedName>
        <fullName evidence="6">TetR/AcrR family transcriptional regulator</fullName>
    </submittedName>
</protein>
<sequence length="195" mass="22682">MTDTPTRLKQVALAHFAHFGYEGASINEIAREVGIKTPSVYAHFKGKEELFLTVIQEIAADEMQFITHYFADNADQPLPDRLHHLLLRYKELYEQDVKTKFWLRMSFFPPDHLHDRVMELLYNYLDTFEQIVTALFDRAIQEQIIAPVGPDRAAAAYLCLLDGVFVEMLYGGPERCMKRLDASWHIFWRGLSIET</sequence>
<evidence type="ECO:0000313" key="7">
    <source>
        <dbReference type="Proteomes" id="UP001208017"/>
    </source>
</evidence>
<name>A0ABT3WYS9_9BACL</name>
<dbReference type="PROSITE" id="PS50977">
    <property type="entry name" value="HTH_TETR_2"/>
    <property type="match status" value="1"/>
</dbReference>
<feature type="DNA-binding region" description="H-T-H motif" evidence="4">
    <location>
        <begin position="25"/>
        <end position="44"/>
    </location>
</feature>
<feature type="domain" description="HTH tetR-type" evidence="5">
    <location>
        <begin position="2"/>
        <end position="62"/>
    </location>
</feature>
<evidence type="ECO:0000256" key="2">
    <source>
        <dbReference type="ARBA" id="ARBA00023125"/>
    </source>
</evidence>
<organism evidence="6 7">
    <name type="scientific">Tumebacillus lacus</name>
    <dbReference type="NCBI Taxonomy" id="2995335"/>
    <lineage>
        <taxon>Bacteria</taxon>
        <taxon>Bacillati</taxon>
        <taxon>Bacillota</taxon>
        <taxon>Bacilli</taxon>
        <taxon>Bacillales</taxon>
        <taxon>Alicyclobacillaceae</taxon>
        <taxon>Tumebacillus</taxon>
    </lineage>
</organism>
<evidence type="ECO:0000256" key="1">
    <source>
        <dbReference type="ARBA" id="ARBA00023015"/>
    </source>
</evidence>
<dbReference type="Gene3D" id="1.10.10.60">
    <property type="entry name" value="Homeodomain-like"/>
    <property type="match status" value="1"/>
</dbReference>
<gene>
    <name evidence="6" type="ORF">OS242_02940</name>
</gene>
<dbReference type="PRINTS" id="PR00455">
    <property type="entry name" value="HTHTETR"/>
</dbReference>
<dbReference type="PANTHER" id="PTHR30055:SF238">
    <property type="entry name" value="MYCOFACTOCIN BIOSYNTHESIS TRANSCRIPTIONAL REGULATOR MFTR-RELATED"/>
    <property type="match status" value="1"/>
</dbReference>
<evidence type="ECO:0000256" key="3">
    <source>
        <dbReference type="ARBA" id="ARBA00023163"/>
    </source>
</evidence>
<dbReference type="RefSeq" id="WP_267150151.1">
    <property type="nucleotide sequence ID" value="NZ_JAPMLT010000001.1"/>
</dbReference>
<accession>A0ABT3WYS9</accession>
<keyword evidence="1" id="KW-0805">Transcription regulation</keyword>
<reference evidence="6 7" key="1">
    <citation type="submission" date="2022-11" db="EMBL/GenBank/DDBJ databases">
        <title>Study of microbial diversity in lake waters.</title>
        <authorList>
            <person name="Zhang J."/>
        </authorList>
    </citation>
    <scope>NUCLEOTIDE SEQUENCE [LARGE SCALE GENOMIC DNA]</scope>
    <source>
        <strain evidence="6 7">DT12</strain>
    </source>
</reference>
<dbReference type="SUPFAM" id="SSF46689">
    <property type="entry name" value="Homeodomain-like"/>
    <property type="match status" value="1"/>
</dbReference>
<dbReference type="EMBL" id="JAPMLT010000001">
    <property type="protein sequence ID" value="MCX7568917.1"/>
    <property type="molecule type" value="Genomic_DNA"/>
</dbReference>
<evidence type="ECO:0000256" key="4">
    <source>
        <dbReference type="PROSITE-ProRule" id="PRU00335"/>
    </source>
</evidence>
<proteinExistence type="predicted"/>
<dbReference type="Pfam" id="PF00440">
    <property type="entry name" value="TetR_N"/>
    <property type="match status" value="1"/>
</dbReference>